<evidence type="ECO:0000313" key="1">
    <source>
        <dbReference type="EMBL" id="MBB0230884.1"/>
    </source>
</evidence>
<keyword evidence="1" id="KW-0645">Protease</keyword>
<feature type="non-terminal residue" evidence="1">
    <location>
        <position position="65"/>
    </location>
</feature>
<keyword evidence="1" id="KW-0031">Aminopeptidase</keyword>
<proteinExistence type="predicted"/>
<dbReference type="Proteomes" id="UP000530234">
    <property type="component" value="Unassembled WGS sequence"/>
</dbReference>
<dbReference type="InterPro" id="IPR036005">
    <property type="entry name" value="Creatinase/aminopeptidase-like"/>
</dbReference>
<protein>
    <submittedName>
        <fullName evidence="1">Type I methionyl aminopeptidase</fullName>
    </submittedName>
</protein>
<dbReference type="AlphaFoldDB" id="A0A7W3T4M9"/>
<keyword evidence="2" id="KW-1185">Reference proteome</keyword>
<keyword evidence="1" id="KW-0378">Hydrolase</keyword>
<sequence length="65" mass="6868">MVEIKSDAAMDAMREAGRVVGRALAAVRKAALPGTRPVDLDEVARGVIAEAGARPAFLHYHPPFA</sequence>
<evidence type="ECO:0000313" key="2">
    <source>
        <dbReference type="Proteomes" id="UP000530234"/>
    </source>
</evidence>
<dbReference type="EMBL" id="VKHS01000371">
    <property type="protein sequence ID" value="MBB0230884.1"/>
    <property type="molecule type" value="Genomic_DNA"/>
</dbReference>
<reference evidence="2" key="1">
    <citation type="submission" date="2019-10" db="EMBL/GenBank/DDBJ databases">
        <title>Streptomyces sp. nov., a novel actinobacterium isolated from alkaline environment.</title>
        <authorList>
            <person name="Golinska P."/>
        </authorList>
    </citation>
    <scope>NUCLEOTIDE SEQUENCE [LARGE SCALE GENOMIC DNA]</scope>
    <source>
        <strain evidence="2">DSM 42108</strain>
    </source>
</reference>
<dbReference type="SUPFAM" id="SSF55920">
    <property type="entry name" value="Creatinase/aminopeptidase"/>
    <property type="match status" value="1"/>
</dbReference>
<dbReference type="Gene3D" id="3.90.230.10">
    <property type="entry name" value="Creatinase/methionine aminopeptidase superfamily"/>
    <property type="match status" value="1"/>
</dbReference>
<organism evidence="1 2">
    <name type="scientific">Streptomyces calidiresistens</name>
    <dbReference type="NCBI Taxonomy" id="1485586"/>
    <lineage>
        <taxon>Bacteria</taxon>
        <taxon>Bacillati</taxon>
        <taxon>Actinomycetota</taxon>
        <taxon>Actinomycetes</taxon>
        <taxon>Kitasatosporales</taxon>
        <taxon>Streptomycetaceae</taxon>
        <taxon>Streptomyces</taxon>
    </lineage>
</organism>
<comment type="caution">
    <text evidence="1">The sequence shown here is derived from an EMBL/GenBank/DDBJ whole genome shotgun (WGS) entry which is preliminary data.</text>
</comment>
<accession>A0A7W3T4M9</accession>
<gene>
    <name evidence="1" type="ORF">FOE67_15510</name>
</gene>
<name>A0A7W3T4M9_9ACTN</name>
<dbReference type="GO" id="GO:0004177">
    <property type="term" value="F:aminopeptidase activity"/>
    <property type="evidence" value="ECO:0007669"/>
    <property type="project" value="UniProtKB-KW"/>
</dbReference>